<organism evidence="2 3">
    <name type="scientific">Mycolicibacterium iranicum</name>
    <name type="common">Mycobacterium iranicum</name>
    <dbReference type="NCBI Taxonomy" id="912594"/>
    <lineage>
        <taxon>Bacteria</taxon>
        <taxon>Bacillati</taxon>
        <taxon>Actinomycetota</taxon>
        <taxon>Actinomycetes</taxon>
        <taxon>Mycobacteriales</taxon>
        <taxon>Mycobacteriaceae</taxon>
        <taxon>Mycolicibacterium</taxon>
    </lineage>
</organism>
<evidence type="ECO:0000313" key="2">
    <source>
        <dbReference type="EMBL" id="MCZ0730125.1"/>
    </source>
</evidence>
<protein>
    <recommendedName>
        <fullName evidence="1">Methyltransferase type 11 domain-containing protein</fullName>
    </recommendedName>
</protein>
<evidence type="ECO:0000313" key="3">
    <source>
        <dbReference type="Proteomes" id="UP001084650"/>
    </source>
</evidence>
<reference evidence="2" key="1">
    <citation type="submission" date="2022-12" db="EMBL/GenBank/DDBJ databases">
        <title>Whole genome sequence of Mycolicibacterium iranicum strain SBH312.</title>
        <authorList>
            <person name="Jani J."/>
            <person name="Arifin Mustapha Z."/>
            <person name="Ahmed K."/>
            <person name="Kai Ling C."/>
        </authorList>
    </citation>
    <scope>NUCLEOTIDE SEQUENCE</scope>
    <source>
        <strain evidence="2">SBH312</strain>
    </source>
</reference>
<gene>
    <name evidence="2" type="ORF">OY187_18930</name>
</gene>
<dbReference type="InterPro" id="IPR029063">
    <property type="entry name" value="SAM-dependent_MTases_sf"/>
</dbReference>
<feature type="domain" description="Methyltransferase type 11" evidence="1">
    <location>
        <begin position="83"/>
        <end position="168"/>
    </location>
</feature>
<dbReference type="RefSeq" id="WP_268786847.1">
    <property type="nucleotide sequence ID" value="NZ_JAPQYE010000008.1"/>
</dbReference>
<proteinExistence type="predicted"/>
<accession>A0ABT4HIX7</accession>
<keyword evidence="3" id="KW-1185">Reference proteome</keyword>
<name>A0ABT4HIX7_MYCIR</name>
<dbReference type="Gene3D" id="3.40.50.150">
    <property type="entry name" value="Vaccinia Virus protein VP39"/>
    <property type="match status" value="1"/>
</dbReference>
<dbReference type="Pfam" id="PF08241">
    <property type="entry name" value="Methyltransf_11"/>
    <property type="match status" value="1"/>
</dbReference>
<dbReference type="Proteomes" id="UP001084650">
    <property type="component" value="Unassembled WGS sequence"/>
</dbReference>
<dbReference type="EMBL" id="JAPQYE010000008">
    <property type="protein sequence ID" value="MCZ0730125.1"/>
    <property type="molecule type" value="Genomic_DNA"/>
</dbReference>
<sequence length="242" mass="27559">MVNAPTRLKDAIKRVPGVQTLYFRLSGMRLPRSTEAAFREIVSENKWGVNESLSGGGSDLHQTRIVRERLPALWAELSVTTVLDIPCGDFFWMKHVPKDGIHYLGADILPELIESNNKLYRQSDVNFQTLNLLEGGLPKVDFILCRDCLMHFSYRHAITALRNICESGSTYLLTTTFTDRRRNHDIATGQFRPLNLQARPIALPPPMLLINEGCTEYEGAYPDKSLGLWRTADIRAHLERRH</sequence>
<dbReference type="InterPro" id="IPR013216">
    <property type="entry name" value="Methyltransf_11"/>
</dbReference>
<dbReference type="SUPFAM" id="SSF53335">
    <property type="entry name" value="S-adenosyl-L-methionine-dependent methyltransferases"/>
    <property type="match status" value="1"/>
</dbReference>
<evidence type="ECO:0000259" key="1">
    <source>
        <dbReference type="Pfam" id="PF08241"/>
    </source>
</evidence>
<comment type="caution">
    <text evidence="2">The sequence shown here is derived from an EMBL/GenBank/DDBJ whole genome shotgun (WGS) entry which is preliminary data.</text>
</comment>